<sequence length="80" mass="9023">MSWRILQWGILEKGGFSAKLPRFFRSAKVLPWAWAIKVLGAGGTCGKPGEKKGAVKKKSQRLEVKVATFVFPRRWPKPNL</sequence>
<name>A0A1F6GUA0_9PROT</name>
<organism evidence="1 2">
    <name type="scientific">Candidatus Lambdaproteobacteria bacterium RIFOXYD2_FULL_56_26</name>
    <dbReference type="NCBI Taxonomy" id="1817773"/>
    <lineage>
        <taxon>Bacteria</taxon>
        <taxon>Pseudomonadati</taxon>
        <taxon>Pseudomonadota</taxon>
        <taxon>Candidatus Lambdaproteobacteria</taxon>
    </lineage>
</organism>
<comment type="caution">
    <text evidence="1">The sequence shown here is derived from an EMBL/GenBank/DDBJ whole genome shotgun (WGS) entry which is preliminary data.</text>
</comment>
<dbReference type="Proteomes" id="UP000177583">
    <property type="component" value="Unassembled WGS sequence"/>
</dbReference>
<reference evidence="1 2" key="1">
    <citation type="journal article" date="2016" name="Nat. Commun.">
        <title>Thousands of microbial genomes shed light on interconnected biogeochemical processes in an aquifer system.</title>
        <authorList>
            <person name="Anantharaman K."/>
            <person name="Brown C.T."/>
            <person name="Hug L.A."/>
            <person name="Sharon I."/>
            <person name="Castelle C.J."/>
            <person name="Probst A.J."/>
            <person name="Thomas B.C."/>
            <person name="Singh A."/>
            <person name="Wilkins M.J."/>
            <person name="Karaoz U."/>
            <person name="Brodie E.L."/>
            <person name="Williams K.H."/>
            <person name="Hubbard S.S."/>
            <person name="Banfield J.F."/>
        </authorList>
    </citation>
    <scope>NUCLEOTIDE SEQUENCE [LARGE SCALE GENOMIC DNA]</scope>
</reference>
<evidence type="ECO:0000313" key="2">
    <source>
        <dbReference type="Proteomes" id="UP000177583"/>
    </source>
</evidence>
<gene>
    <name evidence="1" type="ORF">A2557_04015</name>
</gene>
<proteinExistence type="predicted"/>
<dbReference type="AlphaFoldDB" id="A0A1F6GUA0"/>
<evidence type="ECO:0000313" key="1">
    <source>
        <dbReference type="EMBL" id="OGH01570.1"/>
    </source>
</evidence>
<accession>A0A1F6GUA0</accession>
<dbReference type="EMBL" id="MFNF01000032">
    <property type="protein sequence ID" value="OGH01570.1"/>
    <property type="molecule type" value="Genomic_DNA"/>
</dbReference>
<protein>
    <submittedName>
        <fullName evidence="1">Uncharacterized protein</fullName>
    </submittedName>
</protein>